<name>A0A6A6PRZ9_9PEZI</name>
<dbReference type="GeneID" id="54475000"/>
<evidence type="ECO:0000256" key="1">
    <source>
        <dbReference type="SAM" id="MobiDB-lite"/>
    </source>
</evidence>
<feature type="compositionally biased region" description="Acidic residues" evidence="1">
    <location>
        <begin position="128"/>
        <end position="144"/>
    </location>
</feature>
<keyword evidence="3" id="KW-1185">Reference proteome</keyword>
<proteinExistence type="predicted"/>
<sequence length="156" mass="17592">MAESQSNEMRMYYELMFTMMEYHESDSEEDKAEGDSIARMLVTYANIPLLIRIRACMTLACSSDDGYVEWAQECVRLAEIAHGIATTPGQEARNAAFPGEAEAELLDDARRVLQWAEADYAELGGYAGDEEEEEDEDEGEEENEVVAAETRREDEV</sequence>
<protein>
    <submittedName>
        <fullName evidence="2">Uncharacterized protein</fullName>
    </submittedName>
</protein>
<accession>A0A6A6PRZ9</accession>
<dbReference type="OrthoDB" id="3649621at2759"/>
<evidence type="ECO:0000313" key="3">
    <source>
        <dbReference type="Proteomes" id="UP000799767"/>
    </source>
</evidence>
<dbReference type="Proteomes" id="UP000799767">
    <property type="component" value="Unassembled WGS sequence"/>
</dbReference>
<reference evidence="2" key="1">
    <citation type="journal article" date="2020" name="Stud. Mycol.">
        <title>101 Dothideomycetes genomes: a test case for predicting lifestyles and emergence of pathogens.</title>
        <authorList>
            <person name="Haridas S."/>
            <person name="Albert R."/>
            <person name="Binder M."/>
            <person name="Bloem J."/>
            <person name="Labutti K."/>
            <person name="Salamov A."/>
            <person name="Andreopoulos B."/>
            <person name="Baker S."/>
            <person name="Barry K."/>
            <person name="Bills G."/>
            <person name="Bluhm B."/>
            <person name="Cannon C."/>
            <person name="Castanera R."/>
            <person name="Culley D."/>
            <person name="Daum C."/>
            <person name="Ezra D."/>
            <person name="Gonzalez J."/>
            <person name="Henrissat B."/>
            <person name="Kuo A."/>
            <person name="Liang C."/>
            <person name="Lipzen A."/>
            <person name="Lutzoni F."/>
            <person name="Magnuson J."/>
            <person name="Mondo S."/>
            <person name="Nolan M."/>
            <person name="Ohm R."/>
            <person name="Pangilinan J."/>
            <person name="Park H.-J."/>
            <person name="Ramirez L."/>
            <person name="Alfaro M."/>
            <person name="Sun H."/>
            <person name="Tritt A."/>
            <person name="Yoshinaga Y."/>
            <person name="Zwiers L.-H."/>
            <person name="Turgeon B."/>
            <person name="Goodwin S."/>
            <person name="Spatafora J."/>
            <person name="Crous P."/>
            <person name="Grigoriev I."/>
        </authorList>
    </citation>
    <scope>NUCLEOTIDE SEQUENCE</scope>
    <source>
        <strain evidence="2">CBS 113389</strain>
    </source>
</reference>
<organism evidence="2 3">
    <name type="scientific">Neohortaea acidophila</name>
    <dbReference type="NCBI Taxonomy" id="245834"/>
    <lineage>
        <taxon>Eukaryota</taxon>
        <taxon>Fungi</taxon>
        <taxon>Dikarya</taxon>
        <taxon>Ascomycota</taxon>
        <taxon>Pezizomycotina</taxon>
        <taxon>Dothideomycetes</taxon>
        <taxon>Dothideomycetidae</taxon>
        <taxon>Mycosphaerellales</taxon>
        <taxon>Teratosphaeriaceae</taxon>
        <taxon>Neohortaea</taxon>
    </lineage>
</organism>
<dbReference type="EMBL" id="MU001637">
    <property type="protein sequence ID" value="KAF2481997.1"/>
    <property type="molecule type" value="Genomic_DNA"/>
</dbReference>
<feature type="region of interest" description="Disordered" evidence="1">
    <location>
        <begin position="122"/>
        <end position="156"/>
    </location>
</feature>
<evidence type="ECO:0000313" key="2">
    <source>
        <dbReference type="EMBL" id="KAF2481997.1"/>
    </source>
</evidence>
<dbReference type="AlphaFoldDB" id="A0A6A6PRZ9"/>
<dbReference type="RefSeq" id="XP_033588567.1">
    <property type="nucleotide sequence ID" value="XM_033733998.1"/>
</dbReference>
<gene>
    <name evidence="2" type="ORF">BDY17DRAFT_300065</name>
</gene>